<evidence type="ECO:0000313" key="10">
    <source>
        <dbReference type="EMBL" id="RXH06014.1"/>
    </source>
</evidence>
<gene>
    <name evidence="10" type="ORF">EAS56_34960</name>
    <name evidence="9" type="ORF">XH91_03240</name>
</gene>
<keyword evidence="3 5" id="KW-0663">Pyridoxal phosphate</keyword>
<dbReference type="KEGG" id="bgz:XH91_03240"/>
<dbReference type="SUPFAM" id="SSF53383">
    <property type="entry name" value="PLP-dependent transferases"/>
    <property type="match status" value="1"/>
</dbReference>
<evidence type="ECO:0000256" key="2">
    <source>
        <dbReference type="ARBA" id="ARBA00009236"/>
    </source>
</evidence>
<dbReference type="InterPro" id="IPR020578">
    <property type="entry name" value="Aminotrans_V_PyrdxlP_BS"/>
</dbReference>
<dbReference type="Proteomes" id="UP000288972">
    <property type="component" value="Chromosome"/>
</dbReference>
<dbReference type="EMBL" id="CP030053">
    <property type="protein sequence ID" value="QAU44466.1"/>
    <property type="molecule type" value="Genomic_DNA"/>
</dbReference>
<dbReference type="InterPro" id="IPR000192">
    <property type="entry name" value="Aminotrans_V_dom"/>
</dbReference>
<dbReference type="Pfam" id="PF00266">
    <property type="entry name" value="Aminotran_5"/>
    <property type="match status" value="1"/>
</dbReference>
<evidence type="ECO:0000313" key="11">
    <source>
        <dbReference type="Proteomes" id="UP000288972"/>
    </source>
</evidence>
<name>A0AAE5WWR3_9BRAD</name>
<sequence length="395" mass="42704">MTVRAGREFLAIPGPTTMPDAVLQAMHRPAIDIYSREMLELTESLLRDISGLFATKGKSYIYIANGHGAWEAALSNVLSRGDKVLVLESGRFAIGWGNAAALMGAEVEVLKGDWRRAVRPHEVEERLRRDTEHKIKAVVVVQIDTASGVQNDIEAIGKAIKAAGHPALYMVDTVASLGCMPFEMDKWGIDVAMCGSQKGLMTPPGLGFVAASARAQEVHKKANMSTPYWSWSEREGTENYRKYAGTAPVHLLFALRKAIDMLHEEGLEHAFRRHALLGEATRRAVGAWTEGQVLGFNVAEPHERSNTVTTVTMSTGFDPAVLQRYCKEKCGVVLGTGIGDLSGQAFRIAHMGHVNAPMLLGTLGVIEVGLNALKIPHGKGGLEAAVSYLGEQVAV</sequence>
<dbReference type="GO" id="GO:0004760">
    <property type="term" value="F:L-serine-pyruvate transaminase activity"/>
    <property type="evidence" value="ECO:0007669"/>
    <property type="project" value="TreeGrafter"/>
</dbReference>
<feature type="binding site" evidence="4">
    <location>
        <position position="347"/>
    </location>
    <ligand>
        <name>substrate</name>
    </ligand>
</feature>
<comment type="similarity">
    <text evidence="2 6">Belongs to the class-V pyridoxal-phosphate-dependent aminotransferase family.</text>
</comment>
<protein>
    <submittedName>
        <fullName evidence="9 10">Aminotransferase</fullName>
    </submittedName>
</protein>
<dbReference type="Gene3D" id="3.40.640.10">
    <property type="entry name" value="Type I PLP-dependent aspartate aminotransferase-like (Major domain)"/>
    <property type="match status" value="1"/>
</dbReference>
<evidence type="ECO:0000256" key="6">
    <source>
        <dbReference type="RuleBase" id="RU004075"/>
    </source>
</evidence>
<evidence type="ECO:0000313" key="12">
    <source>
        <dbReference type="Proteomes" id="UP000290401"/>
    </source>
</evidence>
<feature type="domain" description="Aminotransferase class V" evidence="8">
    <location>
        <begin position="34"/>
        <end position="337"/>
    </location>
</feature>
<dbReference type="GO" id="GO:0019265">
    <property type="term" value="P:glycine biosynthetic process, by transamination of glyoxylate"/>
    <property type="evidence" value="ECO:0007669"/>
    <property type="project" value="TreeGrafter"/>
</dbReference>
<dbReference type="GO" id="GO:0008453">
    <property type="term" value="F:alanine-glyoxylate transaminase activity"/>
    <property type="evidence" value="ECO:0007669"/>
    <property type="project" value="TreeGrafter"/>
</dbReference>
<organism evidence="9 11">
    <name type="scientific">Bradyrhizobium guangzhouense</name>
    <dbReference type="NCBI Taxonomy" id="1325095"/>
    <lineage>
        <taxon>Bacteria</taxon>
        <taxon>Pseudomonadati</taxon>
        <taxon>Pseudomonadota</taxon>
        <taxon>Alphaproteobacteria</taxon>
        <taxon>Hyphomicrobiales</taxon>
        <taxon>Nitrobacteraceae</taxon>
        <taxon>Bradyrhizobium</taxon>
    </lineage>
</organism>
<dbReference type="PANTHER" id="PTHR21152">
    <property type="entry name" value="AMINOTRANSFERASE CLASS V"/>
    <property type="match status" value="1"/>
</dbReference>
<evidence type="ECO:0000256" key="4">
    <source>
        <dbReference type="PIRSR" id="PIRSR000524-1"/>
    </source>
</evidence>
<reference evidence="9 11" key="1">
    <citation type="submission" date="2018-06" db="EMBL/GenBank/DDBJ databases">
        <title>Comparative genomics of rhizobia nodulating Arachis hypogaea in China.</title>
        <authorList>
            <person name="Li Y."/>
        </authorList>
    </citation>
    <scope>NUCLEOTIDE SEQUENCE [LARGE SCALE GENOMIC DNA]</scope>
    <source>
        <strain evidence="9 11">CCBAU 51670</strain>
    </source>
</reference>
<dbReference type="PROSITE" id="PS00595">
    <property type="entry name" value="AA_TRANSFER_CLASS_5"/>
    <property type="match status" value="1"/>
</dbReference>
<dbReference type="InterPro" id="IPR015424">
    <property type="entry name" value="PyrdxlP-dep_Trfase"/>
</dbReference>
<dbReference type="PANTHER" id="PTHR21152:SF40">
    <property type="entry name" value="ALANINE--GLYOXYLATE AMINOTRANSFERASE"/>
    <property type="match status" value="1"/>
</dbReference>
<dbReference type="FunFam" id="3.40.640.10:FF:000054">
    <property type="entry name" value="Serine--glyoxylate aminotransferase"/>
    <property type="match status" value="1"/>
</dbReference>
<dbReference type="InterPro" id="IPR024169">
    <property type="entry name" value="SP_NH2Trfase/AEP_transaminase"/>
</dbReference>
<reference evidence="10 12" key="2">
    <citation type="submission" date="2018-10" db="EMBL/GenBank/DDBJ databases">
        <title>Bradyrhizobium sp. nov., effective nodules isolated from peanut in China.</title>
        <authorList>
            <person name="Li Y."/>
        </authorList>
    </citation>
    <scope>NUCLEOTIDE SEQUENCE [LARGE SCALE GENOMIC DNA]</scope>
    <source>
        <strain evidence="10 12">CCBAU 53426</strain>
    </source>
</reference>
<evidence type="ECO:0000256" key="7">
    <source>
        <dbReference type="RuleBase" id="RU004504"/>
    </source>
</evidence>
<accession>A0AAE5WWR3</accession>
<dbReference type="PIRSF" id="PIRSF000524">
    <property type="entry name" value="SPT"/>
    <property type="match status" value="1"/>
</dbReference>
<evidence type="ECO:0000256" key="5">
    <source>
        <dbReference type="PIRSR" id="PIRSR000524-50"/>
    </source>
</evidence>
<dbReference type="AlphaFoldDB" id="A0AAE5WWR3"/>
<dbReference type="FunFam" id="3.90.1150.10:FF:000204">
    <property type="entry name" value="Hypothetical aminotransferase"/>
    <property type="match status" value="1"/>
</dbReference>
<proteinExistence type="inferred from homology"/>
<feature type="modified residue" description="N6-(pyridoxal phosphate)lysine" evidence="5">
    <location>
        <position position="198"/>
    </location>
</feature>
<dbReference type="InterPro" id="IPR015422">
    <property type="entry name" value="PyrdxlP-dep_Trfase_small"/>
</dbReference>
<keyword evidence="12" id="KW-1185">Reference proteome</keyword>
<evidence type="ECO:0000313" key="9">
    <source>
        <dbReference type="EMBL" id="QAU44466.1"/>
    </source>
</evidence>
<dbReference type="Gene3D" id="3.90.1150.10">
    <property type="entry name" value="Aspartate Aminotransferase, domain 1"/>
    <property type="match status" value="1"/>
</dbReference>
<dbReference type="RefSeq" id="WP_128949248.1">
    <property type="nucleotide sequence ID" value="NZ_CP030053.1"/>
</dbReference>
<keyword evidence="9" id="KW-0032">Aminotransferase</keyword>
<dbReference type="InterPro" id="IPR015421">
    <property type="entry name" value="PyrdxlP-dep_Trfase_major"/>
</dbReference>
<evidence type="ECO:0000259" key="8">
    <source>
        <dbReference type="Pfam" id="PF00266"/>
    </source>
</evidence>
<dbReference type="Proteomes" id="UP000290401">
    <property type="component" value="Unassembled WGS sequence"/>
</dbReference>
<dbReference type="EMBL" id="RDQZ01000046">
    <property type="protein sequence ID" value="RXH06014.1"/>
    <property type="molecule type" value="Genomic_DNA"/>
</dbReference>
<evidence type="ECO:0000256" key="3">
    <source>
        <dbReference type="ARBA" id="ARBA00022898"/>
    </source>
</evidence>
<comment type="cofactor">
    <cofactor evidence="1 5 7">
        <name>pyridoxal 5'-phosphate</name>
        <dbReference type="ChEBI" id="CHEBI:597326"/>
    </cofactor>
</comment>
<keyword evidence="9" id="KW-0808">Transferase</keyword>
<evidence type="ECO:0000256" key="1">
    <source>
        <dbReference type="ARBA" id="ARBA00001933"/>
    </source>
</evidence>